<dbReference type="Pfam" id="PF02824">
    <property type="entry name" value="TGS"/>
    <property type="match status" value="1"/>
</dbReference>
<dbReference type="SUPFAM" id="SSF81271">
    <property type="entry name" value="TGS-like"/>
    <property type="match status" value="1"/>
</dbReference>
<name>A0ABQ8UM67_9EUKA</name>
<proteinExistence type="predicted"/>
<evidence type="ECO:0000313" key="6">
    <source>
        <dbReference type="EMBL" id="KAJ4460272.1"/>
    </source>
</evidence>
<dbReference type="PROSITE" id="PS51710">
    <property type="entry name" value="G_OBG"/>
    <property type="match status" value="1"/>
</dbReference>
<feature type="domain" description="TGS" evidence="5">
    <location>
        <begin position="245"/>
        <end position="320"/>
    </location>
</feature>
<dbReference type="PRINTS" id="PR00326">
    <property type="entry name" value="GTP1OBG"/>
</dbReference>
<keyword evidence="1" id="KW-0547">Nucleotide-binding</keyword>
<evidence type="ECO:0000259" key="5">
    <source>
        <dbReference type="PROSITE" id="PS51880"/>
    </source>
</evidence>
<accession>A0ABQ8UM67</accession>
<dbReference type="Pfam" id="PF01926">
    <property type="entry name" value="MMR_HSR1"/>
    <property type="match status" value="1"/>
</dbReference>
<dbReference type="Gene3D" id="3.10.20.30">
    <property type="match status" value="1"/>
</dbReference>
<organism evidence="6 7">
    <name type="scientific">Paratrimastix pyriformis</name>
    <dbReference type="NCBI Taxonomy" id="342808"/>
    <lineage>
        <taxon>Eukaryota</taxon>
        <taxon>Metamonada</taxon>
        <taxon>Preaxostyla</taxon>
        <taxon>Paratrimastigidae</taxon>
        <taxon>Paratrimastix</taxon>
    </lineage>
</organism>
<reference evidence="6" key="1">
    <citation type="journal article" date="2022" name="bioRxiv">
        <title>Genomics of Preaxostyla Flagellates Illuminates Evolutionary Transitions and the Path Towards Mitochondrial Loss.</title>
        <authorList>
            <person name="Novak L.V.F."/>
            <person name="Treitli S.C."/>
            <person name="Pyrih J."/>
            <person name="Halakuc P."/>
            <person name="Pipaliya S.V."/>
            <person name="Vacek V."/>
            <person name="Brzon O."/>
            <person name="Soukal P."/>
            <person name="Eme L."/>
            <person name="Dacks J.B."/>
            <person name="Karnkowska A."/>
            <person name="Elias M."/>
            <person name="Hampl V."/>
        </authorList>
    </citation>
    <scope>NUCLEOTIDE SEQUENCE</scope>
    <source>
        <strain evidence="6">RCP-MX</strain>
    </source>
</reference>
<dbReference type="SUPFAM" id="SSF52540">
    <property type="entry name" value="P-loop containing nucleoside triphosphate hydrolases"/>
    <property type="match status" value="1"/>
</dbReference>
<evidence type="ECO:0000256" key="2">
    <source>
        <dbReference type="ARBA" id="ARBA00023134"/>
    </source>
</evidence>
<dbReference type="InterPro" id="IPR031662">
    <property type="entry name" value="GTP-binding_2"/>
</dbReference>
<dbReference type="InterPro" id="IPR031167">
    <property type="entry name" value="G_OBG"/>
</dbReference>
<dbReference type="PANTHER" id="PTHR43127">
    <property type="entry name" value="DEVELOPMENTALLY-REGULATED GTP-BINDING PROTEIN 2"/>
    <property type="match status" value="1"/>
</dbReference>
<evidence type="ECO:0000256" key="3">
    <source>
        <dbReference type="SAM" id="MobiDB-lite"/>
    </source>
</evidence>
<dbReference type="EMBL" id="JAPMOS010000014">
    <property type="protein sequence ID" value="KAJ4460272.1"/>
    <property type="molecule type" value="Genomic_DNA"/>
</dbReference>
<dbReference type="InterPro" id="IPR045001">
    <property type="entry name" value="DRG"/>
</dbReference>
<dbReference type="CDD" id="cd01896">
    <property type="entry name" value="DRG"/>
    <property type="match status" value="1"/>
</dbReference>
<dbReference type="InterPro" id="IPR004095">
    <property type="entry name" value="TGS"/>
</dbReference>
<evidence type="ECO:0000259" key="4">
    <source>
        <dbReference type="PROSITE" id="PS51710"/>
    </source>
</evidence>
<evidence type="ECO:0000256" key="1">
    <source>
        <dbReference type="ARBA" id="ARBA00022741"/>
    </source>
</evidence>
<evidence type="ECO:0000313" key="7">
    <source>
        <dbReference type="Proteomes" id="UP001141327"/>
    </source>
</evidence>
<dbReference type="Gene3D" id="6.10.140.1070">
    <property type="match status" value="1"/>
</dbReference>
<dbReference type="Pfam" id="PF16897">
    <property type="entry name" value="MMR_HSR1_Xtn"/>
    <property type="match status" value="1"/>
</dbReference>
<dbReference type="InterPro" id="IPR027417">
    <property type="entry name" value="P-loop_NTPase"/>
</dbReference>
<feature type="region of interest" description="Disordered" evidence="3">
    <location>
        <begin position="69"/>
        <end position="103"/>
    </location>
</feature>
<keyword evidence="2" id="KW-0342">GTP-binding</keyword>
<keyword evidence="7" id="KW-1185">Reference proteome</keyword>
<sequence length="324" mass="36055">MVGFPSVGKSTVLNKLTETRSAVASYEFTTLCAIPGVIQYKGAKIQLLDLPGIIEVALPARRFHPLEERDGGLIPTGADGDPSSGGCRLGGGAQGASEGKGRGRQVVATAKTADLVLMILDAANGDVQKRLLQQELDALERRGIRMNSSVQLTQLNERIVFGILHDYHIFNAEVNFHEDASVDDFIDVIEGTRVYLPCLYVFNKIDTVTLEEVDRLAREPDSMVVSCEWGLNLDRLVDRIWRQLDLVRIYTKKRAQPPAFNEPLIVRRHSTILDICRGVHRTLQDNFKYALLWGTSAKYSPQRVGFSHVVEDEDVVQIVKKSNN</sequence>
<gene>
    <name evidence="6" type="ORF">PAPYR_3672</name>
</gene>
<dbReference type="Gene3D" id="3.40.50.300">
    <property type="entry name" value="P-loop containing nucleotide triphosphate hydrolases"/>
    <property type="match status" value="1"/>
</dbReference>
<protein>
    <submittedName>
        <fullName evidence="6">Developmentally-regulated GTP-binding protein 2</fullName>
    </submittedName>
</protein>
<dbReference type="Proteomes" id="UP001141327">
    <property type="component" value="Unassembled WGS sequence"/>
</dbReference>
<dbReference type="InterPro" id="IPR012676">
    <property type="entry name" value="TGS-like"/>
</dbReference>
<dbReference type="InterPro" id="IPR005225">
    <property type="entry name" value="Small_GTP-bd"/>
</dbReference>
<dbReference type="NCBIfam" id="TIGR00231">
    <property type="entry name" value="small_GTP"/>
    <property type="match status" value="1"/>
</dbReference>
<dbReference type="InterPro" id="IPR012675">
    <property type="entry name" value="Beta-grasp_dom_sf"/>
</dbReference>
<dbReference type="PROSITE" id="PS51880">
    <property type="entry name" value="TGS"/>
    <property type="match status" value="1"/>
</dbReference>
<comment type="caution">
    <text evidence="6">The sequence shown here is derived from an EMBL/GenBank/DDBJ whole genome shotgun (WGS) entry which is preliminary data.</text>
</comment>
<feature type="domain" description="OBG-type G" evidence="4">
    <location>
        <begin position="1"/>
        <end position="245"/>
    </location>
</feature>
<dbReference type="InterPro" id="IPR006073">
    <property type="entry name" value="GTP-bd"/>
</dbReference>